<dbReference type="RefSeq" id="WP_216873390.1">
    <property type="nucleotide sequence ID" value="NZ_JAERQM010000001.1"/>
</dbReference>
<evidence type="ECO:0000313" key="2">
    <source>
        <dbReference type="EMBL" id="MBU8543096.1"/>
    </source>
</evidence>
<sequence length="199" mass="21152">MSGEEEGFLSRWSRRKRAPEAEAPQPEPEKVESPPPAPRPEGDCPAPAEPELDLTALPRIEDLDLGSDLTAFLRPGIPTALRSAALRRMWSLDPGIRDFIGPSDYAWDYNTAAGMPPGFSFDLGGNLKELLAQAIGEREEAPPEATTAEGAEAEPEAEPAAPQLVAEAAPEAVPASQPRAEPTPEPGAPRRRHGGALPS</sequence>
<feature type="region of interest" description="Disordered" evidence="1">
    <location>
        <begin position="1"/>
        <end position="52"/>
    </location>
</feature>
<dbReference type="EMBL" id="JAERQM010000001">
    <property type="protein sequence ID" value="MBU8543096.1"/>
    <property type="molecule type" value="Genomic_DNA"/>
</dbReference>
<organism evidence="2 3">
    <name type="scientific">Falsiroseomonas oleicola</name>
    <dbReference type="NCBI Taxonomy" id="2801474"/>
    <lineage>
        <taxon>Bacteria</taxon>
        <taxon>Pseudomonadati</taxon>
        <taxon>Pseudomonadota</taxon>
        <taxon>Alphaproteobacteria</taxon>
        <taxon>Acetobacterales</taxon>
        <taxon>Roseomonadaceae</taxon>
        <taxon>Falsiroseomonas</taxon>
    </lineage>
</organism>
<accession>A0ABS6H3Y6</accession>
<reference evidence="2 3" key="1">
    <citation type="submission" date="2021-01" db="EMBL/GenBank/DDBJ databases">
        <title>Roseomonas sp. nov, a bacterium isolated from an oil production mixture in Yumen Oilfield.</title>
        <authorList>
            <person name="Wu D."/>
        </authorList>
    </citation>
    <scope>NUCLEOTIDE SEQUENCE [LARGE SCALE GENOMIC DNA]</scope>
    <source>
        <strain evidence="2 3">ROY-5-3</strain>
    </source>
</reference>
<feature type="region of interest" description="Disordered" evidence="1">
    <location>
        <begin position="136"/>
        <end position="199"/>
    </location>
</feature>
<name>A0ABS6H3Y6_9PROT</name>
<proteinExistence type="predicted"/>
<gene>
    <name evidence="2" type="ORF">JJQ90_05230</name>
</gene>
<dbReference type="Proteomes" id="UP000689967">
    <property type="component" value="Unassembled WGS sequence"/>
</dbReference>
<feature type="compositionally biased region" description="Low complexity" evidence="1">
    <location>
        <begin position="158"/>
        <end position="175"/>
    </location>
</feature>
<feature type="compositionally biased region" description="Basic residues" evidence="1">
    <location>
        <begin position="189"/>
        <end position="199"/>
    </location>
</feature>
<dbReference type="Pfam" id="PF11748">
    <property type="entry name" value="DUF3306"/>
    <property type="match status" value="1"/>
</dbReference>
<protein>
    <submittedName>
        <fullName evidence="2">DUF3306 domain-containing protein</fullName>
    </submittedName>
</protein>
<evidence type="ECO:0000313" key="3">
    <source>
        <dbReference type="Proteomes" id="UP000689967"/>
    </source>
</evidence>
<evidence type="ECO:0000256" key="1">
    <source>
        <dbReference type="SAM" id="MobiDB-lite"/>
    </source>
</evidence>
<comment type="caution">
    <text evidence="2">The sequence shown here is derived from an EMBL/GenBank/DDBJ whole genome shotgun (WGS) entry which is preliminary data.</text>
</comment>
<dbReference type="InterPro" id="IPR021735">
    <property type="entry name" value="DUF3306"/>
</dbReference>
<keyword evidence="3" id="KW-1185">Reference proteome</keyword>